<dbReference type="CDD" id="cd00829">
    <property type="entry name" value="SCP-x_thiolase"/>
    <property type="match status" value="1"/>
</dbReference>
<protein>
    <recommendedName>
        <fullName evidence="4">Thiolase N-terminal domain-containing protein</fullName>
    </recommendedName>
</protein>
<proteinExistence type="predicted"/>
<gene>
    <name evidence="3" type="ORF">METZ01_LOCUS70667</name>
</gene>
<feature type="domain" description="Thiolase C-terminal" evidence="2">
    <location>
        <begin position="263"/>
        <end position="393"/>
    </location>
</feature>
<dbReference type="Gene3D" id="3.40.47.10">
    <property type="match status" value="1"/>
</dbReference>
<dbReference type="SUPFAM" id="SSF53901">
    <property type="entry name" value="Thiolase-like"/>
    <property type="match status" value="2"/>
</dbReference>
<dbReference type="PIRSF" id="PIRSF000429">
    <property type="entry name" value="Ac-CoA_Ac_transf"/>
    <property type="match status" value="1"/>
</dbReference>
<accession>A0A381TUQ4</accession>
<dbReference type="PANTHER" id="PTHR42870:SF6">
    <property type="entry name" value="ACETYL-COA C-ACYLTRANSFERASE"/>
    <property type="match status" value="1"/>
</dbReference>
<dbReference type="EMBL" id="UINC01004919">
    <property type="protein sequence ID" value="SVA17813.1"/>
    <property type="molecule type" value="Genomic_DNA"/>
</dbReference>
<name>A0A381TUQ4_9ZZZZ</name>
<evidence type="ECO:0000259" key="1">
    <source>
        <dbReference type="Pfam" id="PF00108"/>
    </source>
</evidence>
<dbReference type="NCBIfam" id="NF004810">
    <property type="entry name" value="PRK06157.1"/>
    <property type="match status" value="1"/>
</dbReference>
<sequence>MASGIRDKVAVIGMGCSKFGERWSDNAEDLMLEAFSEAVTDAGIEKNEIGAAWFSTAIEEQHVGKSGIPLAMALRLPHIPVTRVENYCASGSEAFRGAVYAVASGACDIALALGVEKLKDTGYGGLPQRSRGAVNDMYWSNMSAPGAFAQLASAYQSKHGVARDDLKRAMAHVSVKSHDNGAKNPKAHLRKRIDEDRVMNAPMIAEPLGLFDCCGVSDGAACAIVATPDIAKGLEKKHMVTVKAVQVAVSNGTEAQHNSWDGSYFMTTRVASARAYAEAGIEKPRDEISLTEVHDCFSVTELVTMEDLHISSEGGAIKDVMDGCYDAEGAVPCQIDGGLKCFGHPIGASGLRMLYEVYLQMQGRAGERQRSSEPVFGLTHNLGGFPHQNVCSVVIVGQAGA</sequence>
<dbReference type="InterPro" id="IPR055140">
    <property type="entry name" value="Thiolase_C_2"/>
</dbReference>
<dbReference type="InterPro" id="IPR020616">
    <property type="entry name" value="Thiolase_N"/>
</dbReference>
<feature type="domain" description="Thiolase N-terminal" evidence="1">
    <location>
        <begin position="17"/>
        <end position="227"/>
    </location>
</feature>
<dbReference type="InterPro" id="IPR002155">
    <property type="entry name" value="Thiolase"/>
</dbReference>
<dbReference type="Pfam" id="PF00108">
    <property type="entry name" value="Thiolase_N"/>
    <property type="match status" value="1"/>
</dbReference>
<reference evidence="3" key="1">
    <citation type="submission" date="2018-05" db="EMBL/GenBank/DDBJ databases">
        <authorList>
            <person name="Lanie J.A."/>
            <person name="Ng W.-L."/>
            <person name="Kazmierczak K.M."/>
            <person name="Andrzejewski T.M."/>
            <person name="Davidsen T.M."/>
            <person name="Wayne K.J."/>
            <person name="Tettelin H."/>
            <person name="Glass J.I."/>
            <person name="Rusch D."/>
            <person name="Podicherti R."/>
            <person name="Tsui H.-C.T."/>
            <person name="Winkler M.E."/>
        </authorList>
    </citation>
    <scope>NUCLEOTIDE SEQUENCE</scope>
</reference>
<evidence type="ECO:0008006" key="4">
    <source>
        <dbReference type="Google" id="ProtNLM"/>
    </source>
</evidence>
<dbReference type="PANTHER" id="PTHR42870">
    <property type="entry name" value="ACETYL-COA C-ACETYLTRANSFERASE"/>
    <property type="match status" value="1"/>
</dbReference>
<dbReference type="InterPro" id="IPR016039">
    <property type="entry name" value="Thiolase-like"/>
</dbReference>
<organism evidence="3">
    <name type="scientific">marine metagenome</name>
    <dbReference type="NCBI Taxonomy" id="408172"/>
    <lineage>
        <taxon>unclassified sequences</taxon>
        <taxon>metagenomes</taxon>
        <taxon>ecological metagenomes</taxon>
    </lineage>
</organism>
<evidence type="ECO:0000313" key="3">
    <source>
        <dbReference type="EMBL" id="SVA17813.1"/>
    </source>
</evidence>
<dbReference type="GO" id="GO:0016747">
    <property type="term" value="F:acyltransferase activity, transferring groups other than amino-acyl groups"/>
    <property type="evidence" value="ECO:0007669"/>
    <property type="project" value="InterPro"/>
</dbReference>
<evidence type="ECO:0000259" key="2">
    <source>
        <dbReference type="Pfam" id="PF22691"/>
    </source>
</evidence>
<dbReference type="AlphaFoldDB" id="A0A381TUQ4"/>
<dbReference type="Pfam" id="PF22691">
    <property type="entry name" value="Thiolase_C_1"/>
    <property type="match status" value="1"/>
</dbReference>